<reference evidence="1" key="1">
    <citation type="journal article" date="2022" name="bioRxiv">
        <title>Population genetic analysis of Ophidiomyces ophidiicola, the causative agent of snake fungal disease, indicates recent introductions to the USA.</title>
        <authorList>
            <person name="Ladner J.T."/>
            <person name="Palmer J.M."/>
            <person name="Ettinger C.L."/>
            <person name="Stajich J.E."/>
            <person name="Farrell T.M."/>
            <person name="Glorioso B.M."/>
            <person name="Lawson B."/>
            <person name="Price S.J."/>
            <person name="Stengle A.G."/>
            <person name="Grear D.A."/>
            <person name="Lorch J.M."/>
        </authorList>
    </citation>
    <scope>NUCLEOTIDE SEQUENCE</scope>
    <source>
        <strain evidence="1">NWHC 24266-5</strain>
    </source>
</reference>
<dbReference type="EMBL" id="JALBCA010000006">
    <property type="protein sequence ID" value="KAI2392559.1"/>
    <property type="molecule type" value="Genomic_DNA"/>
</dbReference>
<protein>
    <submittedName>
        <fullName evidence="1">Uncharacterized protein</fullName>
    </submittedName>
</protein>
<accession>A0ACB8V507</accession>
<evidence type="ECO:0000313" key="1">
    <source>
        <dbReference type="EMBL" id="KAI2392559.1"/>
    </source>
</evidence>
<comment type="caution">
    <text evidence="1">The sequence shown here is derived from an EMBL/GenBank/DDBJ whole genome shotgun (WGS) entry which is preliminary data.</text>
</comment>
<name>A0ACB8V507_9EURO</name>
<proteinExistence type="predicted"/>
<sequence length="272" mass="30228">MAWDQYQGYLVDKLNEMTAGRPTVPIFRASKLELAPNRPLIDRFLGKPDADVATGSLLTKYARDASNASLFNYASMAHNNHLFFNYLSPEPVEIPTKLLEAIDESCSSLESLKAEFLATANAMFGPGFVWLVKRKDTAELRILCTYIAGSPYPAAHCRLQPIDMATETTGVVSGEPYQAVSKIANRTYGSMGRYSKAKPLAPGGADVHPILCVNTWEHVWLQDWGVGRKAQYLEAWWNSINWEAVAQTYQSIGPDNVMTRRKLPGAYARAYA</sequence>
<gene>
    <name evidence="1" type="ORF">LOY88_000621</name>
</gene>
<organism evidence="1">
    <name type="scientific">Ophidiomyces ophidiicola</name>
    <dbReference type="NCBI Taxonomy" id="1387563"/>
    <lineage>
        <taxon>Eukaryota</taxon>
        <taxon>Fungi</taxon>
        <taxon>Dikarya</taxon>
        <taxon>Ascomycota</taxon>
        <taxon>Pezizomycotina</taxon>
        <taxon>Eurotiomycetes</taxon>
        <taxon>Eurotiomycetidae</taxon>
        <taxon>Onygenales</taxon>
        <taxon>Onygenaceae</taxon>
        <taxon>Ophidiomyces</taxon>
    </lineage>
</organism>